<dbReference type="RefSeq" id="WP_054710272.1">
    <property type="nucleotide sequence ID" value="NZ_CP014912.1"/>
</dbReference>
<comment type="function">
    <text evidence="2">Antitoxin component of a type II toxin-antitoxin (TA) system.</text>
</comment>
<evidence type="ECO:0000256" key="2">
    <source>
        <dbReference type="RuleBase" id="RU362080"/>
    </source>
</evidence>
<evidence type="ECO:0000313" key="4">
    <source>
        <dbReference type="Proteomes" id="UP000093267"/>
    </source>
</evidence>
<dbReference type="AlphaFoldDB" id="A0A1B2IVG6"/>
<dbReference type="Gene3D" id="3.40.1620.10">
    <property type="entry name" value="YefM-like domain"/>
    <property type="match status" value="1"/>
</dbReference>
<dbReference type="STRING" id="240427.AYR62_00885"/>
<accession>A0A1B2IVG6</accession>
<dbReference type="EMBL" id="CP014924">
    <property type="protein sequence ID" value="ANZ66045.1"/>
    <property type="molecule type" value="Genomic_DNA"/>
</dbReference>
<dbReference type="Proteomes" id="UP000093267">
    <property type="component" value="Chromosome"/>
</dbReference>
<proteinExistence type="inferred from homology"/>
<gene>
    <name evidence="3" type="ORF">AYR63_02050</name>
</gene>
<evidence type="ECO:0000313" key="3">
    <source>
        <dbReference type="EMBL" id="ANZ66045.1"/>
    </source>
</evidence>
<dbReference type="NCBIfam" id="TIGR01552">
    <property type="entry name" value="phd_fam"/>
    <property type="match status" value="1"/>
</dbReference>
<dbReference type="OrthoDB" id="2427986at2"/>
<dbReference type="InterPro" id="IPR036165">
    <property type="entry name" value="YefM-like_sf"/>
</dbReference>
<keyword evidence="4" id="KW-1185">Reference proteome</keyword>
<dbReference type="InterPro" id="IPR006442">
    <property type="entry name" value="Antitoxin_Phd/YefM"/>
</dbReference>
<dbReference type="Pfam" id="PF02604">
    <property type="entry name" value="PhdYeFM_antitox"/>
    <property type="match status" value="1"/>
</dbReference>
<organism evidence="3 4">
    <name type="scientific">Secundilactobacillus paracollinoides</name>
    <dbReference type="NCBI Taxonomy" id="240427"/>
    <lineage>
        <taxon>Bacteria</taxon>
        <taxon>Bacillati</taxon>
        <taxon>Bacillota</taxon>
        <taxon>Bacilli</taxon>
        <taxon>Lactobacillales</taxon>
        <taxon>Lactobacillaceae</taxon>
        <taxon>Secundilactobacillus</taxon>
    </lineage>
</organism>
<name>A0A1B2IVG6_9LACO</name>
<comment type="similarity">
    <text evidence="1 2">Belongs to the phD/YefM antitoxin family.</text>
</comment>
<reference evidence="3 4" key="1">
    <citation type="submission" date="2016-03" db="EMBL/GenBank/DDBJ databases">
        <title>Pediococcus and Lactobacillus from brewery environment - whole genome sequencing and assembly.</title>
        <authorList>
            <person name="Behr J."/>
            <person name="Geissler A.J."/>
            <person name="Vogel R.F."/>
        </authorList>
    </citation>
    <scope>NUCLEOTIDE SEQUENCE [LARGE SCALE GENOMIC DNA]</scope>
    <source>
        <strain evidence="3 4">TMW 1.1995</strain>
    </source>
</reference>
<protein>
    <recommendedName>
        <fullName evidence="2">Antitoxin</fullName>
    </recommendedName>
</protein>
<dbReference type="SUPFAM" id="SSF143120">
    <property type="entry name" value="YefM-like"/>
    <property type="match status" value="1"/>
</dbReference>
<evidence type="ECO:0000256" key="1">
    <source>
        <dbReference type="ARBA" id="ARBA00009981"/>
    </source>
</evidence>
<sequence length="85" mass="9605">MQTYTVFEAKHNLLQIIRQVNETAHPVFITATDESKPAVIISKTEWDSITETLALANNGTLQKVFERQQDNSGVTNADDLNWDDL</sequence>
<dbReference type="KEGG" id="lpd:AYR62_00885"/>